<dbReference type="NCBIfam" id="TIGR04057">
    <property type="entry name" value="SusC_RagA_signa"/>
    <property type="match status" value="1"/>
</dbReference>
<dbReference type="SUPFAM" id="SSF56935">
    <property type="entry name" value="Porins"/>
    <property type="match status" value="1"/>
</dbReference>
<feature type="chain" id="PRO_5005348333" evidence="8">
    <location>
        <begin position="23"/>
        <end position="1002"/>
    </location>
</feature>
<keyword evidence="4 7" id="KW-0812">Transmembrane</keyword>
<evidence type="ECO:0000256" key="3">
    <source>
        <dbReference type="ARBA" id="ARBA00022452"/>
    </source>
</evidence>
<keyword evidence="11" id="KW-1185">Reference proteome</keyword>
<dbReference type="Pfam" id="PF13715">
    <property type="entry name" value="CarbopepD_reg_2"/>
    <property type="match status" value="1"/>
</dbReference>
<keyword evidence="8" id="KW-0732">Signal</keyword>
<keyword evidence="2 7" id="KW-0813">Transport</keyword>
<dbReference type="InterPro" id="IPR023996">
    <property type="entry name" value="TonB-dep_OMP_SusC/RagA"/>
</dbReference>
<evidence type="ECO:0000256" key="7">
    <source>
        <dbReference type="PROSITE-ProRule" id="PRU01360"/>
    </source>
</evidence>
<dbReference type="STRING" id="1046627.BZARG_1586"/>
<accession>G2EA80</accession>
<keyword evidence="10" id="KW-0675">Receptor</keyword>
<dbReference type="InterPro" id="IPR023997">
    <property type="entry name" value="TonB-dep_OMP_SusC/RagA_CS"/>
</dbReference>
<comment type="similarity">
    <text evidence="7">Belongs to the TonB-dependent receptor family.</text>
</comment>
<evidence type="ECO:0000256" key="6">
    <source>
        <dbReference type="ARBA" id="ARBA00023237"/>
    </source>
</evidence>
<evidence type="ECO:0000313" key="11">
    <source>
        <dbReference type="Proteomes" id="UP000003730"/>
    </source>
</evidence>
<dbReference type="InterPro" id="IPR012910">
    <property type="entry name" value="Plug_dom"/>
</dbReference>
<dbReference type="NCBIfam" id="TIGR04056">
    <property type="entry name" value="OMP_RagA_SusC"/>
    <property type="match status" value="1"/>
</dbReference>
<dbReference type="AlphaFoldDB" id="G2EA80"/>
<gene>
    <name evidence="10" type="ORF">BZARG_1586</name>
</gene>
<dbReference type="PROSITE" id="PS52016">
    <property type="entry name" value="TONB_DEPENDENT_REC_3"/>
    <property type="match status" value="1"/>
</dbReference>
<evidence type="ECO:0000313" key="10">
    <source>
        <dbReference type="EMBL" id="EGV44710.1"/>
    </source>
</evidence>
<dbReference type="EMBL" id="AFXZ01000003">
    <property type="protein sequence ID" value="EGV44710.1"/>
    <property type="molecule type" value="Genomic_DNA"/>
</dbReference>
<evidence type="ECO:0000259" key="9">
    <source>
        <dbReference type="Pfam" id="PF07715"/>
    </source>
</evidence>
<name>G2EA80_9FLAO</name>
<evidence type="ECO:0000256" key="1">
    <source>
        <dbReference type="ARBA" id="ARBA00004571"/>
    </source>
</evidence>
<keyword evidence="6 7" id="KW-0998">Cell outer membrane</keyword>
<evidence type="ECO:0000256" key="2">
    <source>
        <dbReference type="ARBA" id="ARBA00022448"/>
    </source>
</evidence>
<evidence type="ECO:0000256" key="5">
    <source>
        <dbReference type="ARBA" id="ARBA00023136"/>
    </source>
</evidence>
<dbReference type="PATRIC" id="fig|1046627.3.peg.454"/>
<keyword evidence="3 7" id="KW-1134">Transmembrane beta strand</keyword>
<dbReference type="InterPro" id="IPR037066">
    <property type="entry name" value="Plug_dom_sf"/>
</dbReference>
<dbReference type="SUPFAM" id="SSF49464">
    <property type="entry name" value="Carboxypeptidase regulatory domain-like"/>
    <property type="match status" value="1"/>
</dbReference>
<dbReference type="InterPro" id="IPR039426">
    <property type="entry name" value="TonB-dep_rcpt-like"/>
</dbReference>
<dbReference type="eggNOG" id="COG4771">
    <property type="taxonomic scope" value="Bacteria"/>
</dbReference>
<comment type="caution">
    <text evidence="10">The sequence shown here is derived from an EMBL/GenBank/DDBJ whole genome shotgun (WGS) entry which is preliminary data.</text>
</comment>
<dbReference type="GO" id="GO:0009279">
    <property type="term" value="C:cell outer membrane"/>
    <property type="evidence" value="ECO:0007669"/>
    <property type="project" value="UniProtKB-SubCell"/>
</dbReference>
<dbReference type="InterPro" id="IPR008969">
    <property type="entry name" value="CarboxyPept-like_regulatory"/>
</dbReference>
<sequence>MKLKLTWLMTLFMAFVMQLSFAQEKVVSGVITSAADGMPVPGANVIVKGTQRGQQTDFDGKYSLNVSAGETLVFSFVSLLTKEVVVGASNTLNVALEEDVSVLEEVVIVGYGTKSTVNETSAASVVGAEQLEDRPIATVNNLLKGNATGVVINQGSGQPGAGSVVRIRGISSLNAGTDPLYVIDGVPVVSGDYTRNNTTSDVLSTLNSNDIESMTVLKDASATALYGARAANGVILITTKRGTSGEPSYSFSVETGFNSKAVEGPKTLNAAQWAEVTDEGLVNALGPAYAGYTNDVLNPNGVDTNWADAIERKAASQQQVNFSVNGGSDKLRYYTSLGYFDQEGIINNSSFNRTTGRMKIDYKLTDKITIGQNINAGLTNLKTLSDGGGFANPMLAKYFARPSDPLRNDDGTYFIGTNLNNPRMSNGLFNVPMLLENNFNKARTLKLTGITDLSYDIMEGLNFSSRLSLDQTIIEEDAYQNPRHGDGFTVDGRSYAYDTRVFDYVFQNSLNYDFTLGDKNNFSVLLVQEAQKNQYRNVSAAAEGYGKEGFYTVSVGSNDLEANGARTQYTNAAYLASGSYDYDGKYFIDGAFRREGNSNFAESNKWGSFWSISGAWDIAKEGLFNEATVNKMKLRVSYGQVGNASIGSTSSIDYFSFGGEYGGRIPLYVGGVANPDLTWEVNKPLNFGLDFGFFNNRLTGSFDYFIKKTEDLLYSIPLSLTSGLTLASGATSKFVNAGALENRGYEVSLGAKVFKGEFNWDTKINFSYVENELTSLLENDVVNGTKILREGESINTYYMRKWAGVDTANGDPLWYINGKDGATTNDYTQATRELQGNSLPNYTGGFINNFSYKGFSVQTLFTFALDYKVYDGWAAYTQSGGQYSLNYPGYANNLDRWQNPGDNALNPKAVYNTGNQNSATSTRFLYDGDHIRFSNLQIGYDVTKVLPSEMFKSVLIYVRGTNLYTYKFDDLLEYDPETRTSGVIDLDLPPLKSYTFGVKVSF</sequence>
<dbReference type="InterPro" id="IPR036942">
    <property type="entry name" value="Beta-barrel_TonB_sf"/>
</dbReference>
<protein>
    <submittedName>
        <fullName evidence="10">TonB-dependent receptor</fullName>
    </submittedName>
</protein>
<reference evidence="10 11" key="1">
    <citation type="journal article" date="2008" name="Int. J. Syst. Evol. Microbiol.">
        <title>Bizionia argentinensis sp. nov., isolated from surface marine water in Antarctica.</title>
        <authorList>
            <person name="Bercovich A."/>
            <person name="Vazquez S.C."/>
            <person name="Yankilevich P."/>
            <person name="Coria S.H."/>
            <person name="Foti M."/>
            <person name="Hernandez E."/>
            <person name="Vidal A."/>
            <person name="Ruberto L."/>
            <person name="Melo C."/>
            <person name="Marenssi S."/>
            <person name="Criscuolo M."/>
            <person name="Memoli M."/>
            <person name="Arguelles M."/>
            <person name="Mac Cormack W.P."/>
        </authorList>
    </citation>
    <scope>NUCLEOTIDE SEQUENCE [LARGE SCALE GENOMIC DNA]</scope>
    <source>
        <strain evidence="10 11">JUB59</strain>
    </source>
</reference>
<dbReference type="Pfam" id="PF07715">
    <property type="entry name" value="Plug"/>
    <property type="match status" value="1"/>
</dbReference>
<feature type="signal peptide" evidence="8">
    <location>
        <begin position="1"/>
        <end position="22"/>
    </location>
</feature>
<dbReference type="OrthoDB" id="9768177at2"/>
<organism evidence="10 11">
    <name type="scientific">Bizionia argentinensis JUB59</name>
    <dbReference type="NCBI Taxonomy" id="1046627"/>
    <lineage>
        <taxon>Bacteria</taxon>
        <taxon>Pseudomonadati</taxon>
        <taxon>Bacteroidota</taxon>
        <taxon>Flavobacteriia</taxon>
        <taxon>Flavobacteriales</taxon>
        <taxon>Flavobacteriaceae</taxon>
        <taxon>Bizionia</taxon>
    </lineage>
</organism>
<evidence type="ECO:0000256" key="8">
    <source>
        <dbReference type="SAM" id="SignalP"/>
    </source>
</evidence>
<dbReference type="Gene3D" id="2.170.130.10">
    <property type="entry name" value="TonB-dependent receptor, plug domain"/>
    <property type="match status" value="1"/>
</dbReference>
<dbReference type="RefSeq" id="WP_008634975.1">
    <property type="nucleotide sequence ID" value="NZ_AFXZ01000003.1"/>
</dbReference>
<proteinExistence type="inferred from homology"/>
<evidence type="ECO:0000256" key="4">
    <source>
        <dbReference type="ARBA" id="ARBA00022692"/>
    </source>
</evidence>
<dbReference type="Proteomes" id="UP000003730">
    <property type="component" value="Unassembled WGS sequence"/>
</dbReference>
<keyword evidence="5 7" id="KW-0472">Membrane</keyword>
<dbReference type="Gene3D" id="2.40.170.20">
    <property type="entry name" value="TonB-dependent receptor, beta-barrel domain"/>
    <property type="match status" value="1"/>
</dbReference>
<dbReference type="Gene3D" id="2.60.40.1120">
    <property type="entry name" value="Carboxypeptidase-like, regulatory domain"/>
    <property type="match status" value="1"/>
</dbReference>
<comment type="subcellular location">
    <subcellularLocation>
        <location evidence="1 7">Cell outer membrane</location>
        <topology evidence="1 7">Multi-pass membrane protein</topology>
    </subcellularLocation>
</comment>
<feature type="domain" description="TonB-dependent receptor plug" evidence="9">
    <location>
        <begin position="119"/>
        <end position="234"/>
    </location>
</feature>